<dbReference type="Proteomes" id="UP000887566">
    <property type="component" value="Unplaced"/>
</dbReference>
<name>A0A914VIC6_9BILA</name>
<sequence length="112" mass="12312">MSRIRRSHGILLRPPPLLQPSYEYCDVIAVEPRFERAKQAPGCLPRHVGGGRQGTLLDVERQRSRVDFAGVRHNTNRQQTIVSSVTAGSIANVGSIPPWSVRGATSAVKRSQ</sequence>
<evidence type="ECO:0000313" key="1">
    <source>
        <dbReference type="Proteomes" id="UP000887566"/>
    </source>
</evidence>
<reference evidence="2" key="1">
    <citation type="submission" date="2022-11" db="UniProtKB">
        <authorList>
            <consortium name="WormBaseParasite"/>
        </authorList>
    </citation>
    <scope>IDENTIFICATION</scope>
</reference>
<protein>
    <submittedName>
        <fullName evidence="2">Uncharacterized protein</fullName>
    </submittedName>
</protein>
<accession>A0A914VIC6</accession>
<dbReference type="WBParaSite" id="PSAMB.scaffold2064size45355.g16359.t1">
    <property type="protein sequence ID" value="PSAMB.scaffold2064size45355.g16359.t1"/>
    <property type="gene ID" value="PSAMB.scaffold2064size45355.g16359"/>
</dbReference>
<keyword evidence="1" id="KW-1185">Reference proteome</keyword>
<proteinExistence type="predicted"/>
<dbReference type="AlphaFoldDB" id="A0A914VIC6"/>
<evidence type="ECO:0000313" key="2">
    <source>
        <dbReference type="WBParaSite" id="PSAMB.scaffold2064size45355.g16359.t1"/>
    </source>
</evidence>
<organism evidence="1 2">
    <name type="scientific">Plectus sambesii</name>
    <dbReference type="NCBI Taxonomy" id="2011161"/>
    <lineage>
        <taxon>Eukaryota</taxon>
        <taxon>Metazoa</taxon>
        <taxon>Ecdysozoa</taxon>
        <taxon>Nematoda</taxon>
        <taxon>Chromadorea</taxon>
        <taxon>Plectida</taxon>
        <taxon>Plectina</taxon>
        <taxon>Plectoidea</taxon>
        <taxon>Plectidae</taxon>
        <taxon>Plectus</taxon>
    </lineage>
</organism>